<comment type="similarity">
    <text evidence="1">Belongs to the peptidase C48 family.</text>
</comment>
<dbReference type="GO" id="GO:0008234">
    <property type="term" value="F:cysteine-type peptidase activity"/>
    <property type="evidence" value="ECO:0007669"/>
    <property type="project" value="InterPro"/>
</dbReference>
<feature type="compositionally biased region" description="Basic and acidic residues" evidence="4">
    <location>
        <begin position="126"/>
        <end position="135"/>
    </location>
</feature>
<dbReference type="Proteomes" id="UP001064489">
    <property type="component" value="Chromosome 1"/>
</dbReference>
<name>A0AAD5P4K5_ACENE</name>
<reference evidence="6" key="1">
    <citation type="journal article" date="2022" name="Plant J.">
        <title>Strategies of tolerance reflected in two North American maple genomes.</title>
        <authorList>
            <person name="McEvoy S.L."/>
            <person name="Sezen U.U."/>
            <person name="Trouern-Trend A."/>
            <person name="McMahon S.M."/>
            <person name="Schaberg P.G."/>
            <person name="Yang J."/>
            <person name="Wegrzyn J.L."/>
            <person name="Swenson N.G."/>
        </authorList>
    </citation>
    <scope>NUCLEOTIDE SEQUENCE</scope>
    <source>
        <strain evidence="6">91603</strain>
    </source>
</reference>
<evidence type="ECO:0000256" key="4">
    <source>
        <dbReference type="SAM" id="MobiDB-lite"/>
    </source>
</evidence>
<dbReference type="Pfam" id="PF02902">
    <property type="entry name" value="Peptidase_C48"/>
    <property type="match status" value="1"/>
</dbReference>
<dbReference type="InterPro" id="IPR038765">
    <property type="entry name" value="Papain-like_cys_pep_sf"/>
</dbReference>
<protein>
    <recommendedName>
        <fullName evidence="5">Ubiquitin-like protease family profile domain-containing protein</fullName>
    </recommendedName>
</protein>
<dbReference type="PROSITE" id="PS50600">
    <property type="entry name" value="ULP_PROTEASE"/>
    <property type="match status" value="1"/>
</dbReference>
<dbReference type="SUPFAM" id="SSF54001">
    <property type="entry name" value="Cysteine proteinases"/>
    <property type="match status" value="1"/>
</dbReference>
<sequence length="146" mass="16554">MELEDTSWFLNDWERLMGSGADKPRRSWSLFKHQWSDDDLMVVRGLVPAGTKPWNEVDVVLIPCNLEYTHWALASVDLTIRSIYLMDLFRQEDKGGNCGAHTLRLIEYLVANRDTFDCEVGEDGGKVSNNEDRGDGGVGQVMKMEA</sequence>
<evidence type="ECO:0000256" key="2">
    <source>
        <dbReference type="ARBA" id="ARBA00022670"/>
    </source>
</evidence>
<organism evidence="6 7">
    <name type="scientific">Acer negundo</name>
    <name type="common">Box elder</name>
    <dbReference type="NCBI Taxonomy" id="4023"/>
    <lineage>
        <taxon>Eukaryota</taxon>
        <taxon>Viridiplantae</taxon>
        <taxon>Streptophyta</taxon>
        <taxon>Embryophyta</taxon>
        <taxon>Tracheophyta</taxon>
        <taxon>Spermatophyta</taxon>
        <taxon>Magnoliopsida</taxon>
        <taxon>eudicotyledons</taxon>
        <taxon>Gunneridae</taxon>
        <taxon>Pentapetalae</taxon>
        <taxon>rosids</taxon>
        <taxon>malvids</taxon>
        <taxon>Sapindales</taxon>
        <taxon>Sapindaceae</taxon>
        <taxon>Hippocastanoideae</taxon>
        <taxon>Acereae</taxon>
        <taxon>Acer</taxon>
    </lineage>
</organism>
<proteinExistence type="inferred from homology"/>
<feature type="region of interest" description="Disordered" evidence="4">
    <location>
        <begin position="126"/>
        <end position="146"/>
    </location>
</feature>
<dbReference type="AlphaFoldDB" id="A0AAD5P4K5"/>
<accession>A0AAD5P4K5</accession>
<gene>
    <name evidence="6" type="ORF">LWI28_029142</name>
</gene>
<reference evidence="6" key="2">
    <citation type="submission" date="2023-02" db="EMBL/GenBank/DDBJ databases">
        <authorList>
            <person name="Swenson N.G."/>
            <person name="Wegrzyn J.L."/>
            <person name="Mcevoy S.L."/>
        </authorList>
    </citation>
    <scope>NUCLEOTIDE SEQUENCE</scope>
    <source>
        <strain evidence="6">91603</strain>
        <tissue evidence="6">Leaf</tissue>
    </source>
</reference>
<evidence type="ECO:0000259" key="5">
    <source>
        <dbReference type="PROSITE" id="PS50600"/>
    </source>
</evidence>
<dbReference type="InterPro" id="IPR003653">
    <property type="entry name" value="Peptidase_C48_C"/>
</dbReference>
<keyword evidence="3" id="KW-0378">Hydrolase</keyword>
<keyword evidence="7" id="KW-1185">Reference proteome</keyword>
<evidence type="ECO:0000256" key="3">
    <source>
        <dbReference type="ARBA" id="ARBA00022801"/>
    </source>
</evidence>
<evidence type="ECO:0000313" key="7">
    <source>
        <dbReference type="Proteomes" id="UP001064489"/>
    </source>
</evidence>
<dbReference type="Gene3D" id="3.30.310.130">
    <property type="entry name" value="Ubiquitin-related"/>
    <property type="match status" value="1"/>
</dbReference>
<comment type="caution">
    <text evidence="6">The sequence shown here is derived from an EMBL/GenBank/DDBJ whole genome shotgun (WGS) entry which is preliminary data.</text>
</comment>
<evidence type="ECO:0000313" key="6">
    <source>
        <dbReference type="EMBL" id="KAI9197021.1"/>
    </source>
</evidence>
<evidence type="ECO:0000256" key="1">
    <source>
        <dbReference type="ARBA" id="ARBA00005234"/>
    </source>
</evidence>
<keyword evidence="2" id="KW-0645">Protease</keyword>
<dbReference type="EMBL" id="JAJSOW010000003">
    <property type="protein sequence ID" value="KAI9197021.1"/>
    <property type="molecule type" value="Genomic_DNA"/>
</dbReference>
<dbReference type="GO" id="GO:0006508">
    <property type="term" value="P:proteolysis"/>
    <property type="evidence" value="ECO:0007669"/>
    <property type="project" value="UniProtKB-KW"/>
</dbReference>
<feature type="domain" description="Ubiquitin-like protease family profile" evidence="5">
    <location>
        <begin position="1"/>
        <end position="109"/>
    </location>
</feature>